<dbReference type="PROSITE" id="PS51257">
    <property type="entry name" value="PROKAR_LIPOPROTEIN"/>
    <property type="match status" value="1"/>
</dbReference>
<protein>
    <submittedName>
        <fullName evidence="2">Uncharacterized protein</fullName>
    </submittedName>
</protein>
<evidence type="ECO:0000256" key="1">
    <source>
        <dbReference type="SAM" id="SignalP"/>
    </source>
</evidence>
<dbReference type="Proteomes" id="UP000033870">
    <property type="component" value="Unassembled WGS sequence"/>
</dbReference>
<dbReference type="STRING" id="1619044.UY92_C0005G0009"/>
<evidence type="ECO:0000313" key="2">
    <source>
        <dbReference type="EMBL" id="KKW42587.1"/>
    </source>
</evidence>
<gene>
    <name evidence="2" type="ORF">UY92_C0005G0009</name>
</gene>
<reference evidence="2 3" key="1">
    <citation type="journal article" date="2015" name="Nature">
        <title>rRNA introns, odd ribosomes, and small enigmatic genomes across a large radiation of phyla.</title>
        <authorList>
            <person name="Brown C.T."/>
            <person name="Hug L.A."/>
            <person name="Thomas B.C."/>
            <person name="Sharon I."/>
            <person name="Castelle C.J."/>
            <person name="Singh A."/>
            <person name="Wilkins M.J."/>
            <person name="Williams K.H."/>
            <person name="Banfield J.F."/>
        </authorList>
    </citation>
    <scope>NUCLEOTIDE SEQUENCE [LARGE SCALE GENOMIC DNA]</scope>
</reference>
<dbReference type="InterPro" id="IPR017853">
    <property type="entry name" value="GH"/>
</dbReference>
<feature type="signal peptide" evidence="1">
    <location>
        <begin position="1"/>
        <end position="27"/>
    </location>
</feature>
<dbReference type="InterPro" id="IPR013783">
    <property type="entry name" value="Ig-like_fold"/>
</dbReference>
<dbReference type="Gene3D" id="3.20.20.80">
    <property type="entry name" value="Glycosidases"/>
    <property type="match status" value="1"/>
</dbReference>
<dbReference type="SUPFAM" id="SSF51445">
    <property type="entry name" value="(Trans)glycosidases"/>
    <property type="match status" value="1"/>
</dbReference>
<comment type="caution">
    <text evidence="2">The sequence shown here is derived from an EMBL/GenBank/DDBJ whole genome shotgun (WGS) entry which is preliminary data.</text>
</comment>
<sequence length="536" mass="58479">MRKVVSYFLPIAILFLGCFGSVPGAEAAVKDWQRGASIMSRWNTDYSSESFKESMRNLKKTNANYVTLTIPWFQSNTHSTDIHRGWETPPADRTGWFAAYGNMIKHYAQMGQELGVEQITVGSELINMSAHDAHFQNTDNWNKLIGQVRGIYSGKLTYSANWGAPGWTDEKNRISFWSSLDSIGISAYFPLPTGDTSVESYKREWQKIDVNDIRPLSNRFGRPVIFTEIGYRSMDWAQWQPFNFWDGGNPDDGNQARLYEALFAYWNDQPYMQGVQLWDWSSDPNAGWPGSTTFTPQHKAAEAVMTKWFASTSPASGVPAPSGSFAINASSNPAEPAVGQSTGVTVSVRKDGSAQNGVVVDMEIYDAAGNKVHQDFRSGQSFAGGETKSYVIQWTPAAAGAYTVKAGVFNSDWSANYAWADNAAQITARSAATSAPGAGSISVWWPADGAPVSGLQPFKALIDGAPLSGYSLHWQVDGGALNGMYDSLDGGPHKESWIDVSGWTWRGAGPYAVKFIAKNSSGATIAERTVTVLVSG</sequence>
<name>A0A0G2AMP2_9BACT</name>
<accession>A0A0G2AMP2</accession>
<evidence type="ECO:0000313" key="3">
    <source>
        <dbReference type="Proteomes" id="UP000033870"/>
    </source>
</evidence>
<dbReference type="EMBL" id="LCRX01000005">
    <property type="protein sequence ID" value="KKW42587.1"/>
    <property type="molecule type" value="Genomic_DNA"/>
</dbReference>
<feature type="chain" id="PRO_5002541978" evidence="1">
    <location>
        <begin position="28"/>
        <end position="536"/>
    </location>
</feature>
<dbReference type="InterPro" id="IPR055151">
    <property type="entry name" value="GH113"/>
</dbReference>
<dbReference type="Gene3D" id="2.60.40.10">
    <property type="entry name" value="Immunoglobulins"/>
    <property type="match status" value="1"/>
</dbReference>
<dbReference type="Pfam" id="PF22612">
    <property type="entry name" value="GH113"/>
    <property type="match status" value="1"/>
</dbReference>
<proteinExistence type="predicted"/>
<dbReference type="CDD" id="cd19608">
    <property type="entry name" value="GH113_mannanase-like"/>
    <property type="match status" value="1"/>
</dbReference>
<keyword evidence="1" id="KW-0732">Signal</keyword>
<organism evidence="2 3">
    <name type="scientific">Candidatus Magasanikbacteria bacterium GW2011_GWA2_56_11</name>
    <dbReference type="NCBI Taxonomy" id="1619044"/>
    <lineage>
        <taxon>Bacteria</taxon>
        <taxon>Candidatus Magasanikiibacteriota</taxon>
    </lineage>
</organism>
<dbReference type="AlphaFoldDB" id="A0A0G2AMP2"/>